<dbReference type="EMBL" id="AMGY01000001">
    <property type="protein sequence ID" value="EXJ92163.1"/>
    <property type="molecule type" value="Genomic_DNA"/>
</dbReference>
<comment type="caution">
    <text evidence="1">The sequence shown here is derived from an EMBL/GenBank/DDBJ whole genome shotgun (WGS) entry which is preliminary data.</text>
</comment>
<name>W9YHX6_9EURO</name>
<protein>
    <recommendedName>
        <fullName evidence="3">Heterokaryon incompatibility domain-containing protein</fullName>
    </recommendedName>
</protein>
<keyword evidence="2" id="KW-1185">Reference proteome</keyword>
<dbReference type="PANTHER" id="PTHR39596">
    <property type="match status" value="1"/>
</dbReference>
<evidence type="ECO:0000313" key="1">
    <source>
        <dbReference type="EMBL" id="EXJ92163.1"/>
    </source>
</evidence>
<dbReference type="OrthoDB" id="2426273at2759"/>
<dbReference type="GeneID" id="19164853"/>
<dbReference type="eggNOG" id="ENOG502S16F">
    <property type="taxonomic scope" value="Eukaryota"/>
</dbReference>
<dbReference type="AlphaFoldDB" id="W9YHX6"/>
<organism evidence="1 2">
    <name type="scientific">Capronia epimyces CBS 606.96</name>
    <dbReference type="NCBI Taxonomy" id="1182542"/>
    <lineage>
        <taxon>Eukaryota</taxon>
        <taxon>Fungi</taxon>
        <taxon>Dikarya</taxon>
        <taxon>Ascomycota</taxon>
        <taxon>Pezizomycotina</taxon>
        <taxon>Eurotiomycetes</taxon>
        <taxon>Chaetothyriomycetidae</taxon>
        <taxon>Chaetothyriales</taxon>
        <taxon>Herpotrichiellaceae</taxon>
        <taxon>Capronia</taxon>
    </lineage>
</organism>
<sequence length="770" mass="87430">MEHLFFSPTEQAMAIESNAAFLAEVHDRDWSASLASNQDLMPHIAPTTPWLGFDHQRERDKEWIPIQRDLNQYPVVRGWTILQAWDRGDLRKAHPSLRDPTLSPCDVGERVASMIQSWLYFGLIEAIVGDWVDVSYLARPDSSGRMLLYSRNLVYLMYAWLRRLQELTAESRAIALHNAHANLMTVATCIQKLLAWSDPGTAEEQWTRSNFPGYIERIYEVTPAVIRLTDAIGATRDRIAGESGIRVFAIAGLAEAYLDRNARLRARGWCPFLIACCLHDMNDSVIDWLDAAQRANPTGRHDECTHAACTANNVDVARYQMQHCTADCTCHPIRPNVDDVIRAIENDTIPTVRLTKTASGIKLQTEATCRADDEFVVFSHVWADGLGSTAEKGIYECQALRLAEIAEEAKPGCPWWIDSLMVPERSPYRYMAIRKLRDVYTNATKVVVIDKSLSQVRNDDTAEIVLWSIVSSSWAQRLWTFQESFLPTYIDILFKDGLRSFEPAALPRSLLPPVIQVVWRILYDRVGALRPNRAQQLTRRTNLGEILAAMNWRTTSRRSDETLAAAALLDFDPWSLPEDEQDSEGRMERLLLLVSDLPDDIIFFTCPKLRRKPFRWAPATLMARSPTMVDISHDHQRAKCTAEGLLTRQRFLEFADSQMGQDGLQYWFRDPETLEIYGVYWDPETKNNPGMFNAVVVRPIEDDQYVQPEMNQVVEGVALFLGAEGGDLGEDVSQAAYIGRVTIFQGDENDVPEGTAFIMTSWKTEMLCIT</sequence>
<dbReference type="Proteomes" id="UP000019478">
    <property type="component" value="Unassembled WGS sequence"/>
</dbReference>
<dbReference type="STRING" id="1182542.W9YHX6"/>
<accession>W9YHX6</accession>
<dbReference type="RefSeq" id="XP_007729053.1">
    <property type="nucleotide sequence ID" value="XM_007730863.1"/>
</dbReference>
<reference evidence="1 2" key="1">
    <citation type="submission" date="2013-03" db="EMBL/GenBank/DDBJ databases">
        <title>The Genome Sequence of Capronia epimyces CBS 606.96.</title>
        <authorList>
            <consortium name="The Broad Institute Genomics Platform"/>
            <person name="Cuomo C."/>
            <person name="de Hoog S."/>
            <person name="Gorbushina A."/>
            <person name="Walker B."/>
            <person name="Young S.K."/>
            <person name="Zeng Q."/>
            <person name="Gargeya S."/>
            <person name="Fitzgerald M."/>
            <person name="Haas B."/>
            <person name="Abouelleil A."/>
            <person name="Allen A.W."/>
            <person name="Alvarado L."/>
            <person name="Arachchi H.M."/>
            <person name="Berlin A.M."/>
            <person name="Chapman S.B."/>
            <person name="Gainer-Dewar J."/>
            <person name="Goldberg J."/>
            <person name="Griggs A."/>
            <person name="Gujja S."/>
            <person name="Hansen M."/>
            <person name="Howarth C."/>
            <person name="Imamovic A."/>
            <person name="Ireland A."/>
            <person name="Larimer J."/>
            <person name="McCowan C."/>
            <person name="Murphy C."/>
            <person name="Pearson M."/>
            <person name="Poon T.W."/>
            <person name="Priest M."/>
            <person name="Roberts A."/>
            <person name="Saif S."/>
            <person name="Shea T."/>
            <person name="Sisk P."/>
            <person name="Sykes S."/>
            <person name="Wortman J."/>
            <person name="Nusbaum C."/>
            <person name="Birren B."/>
        </authorList>
    </citation>
    <scope>NUCLEOTIDE SEQUENCE [LARGE SCALE GENOMIC DNA]</scope>
    <source>
        <strain evidence="1 2">CBS 606.96</strain>
    </source>
</reference>
<dbReference type="HOGENOM" id="CLU_009388_1_1_1"/>
<evidence type="ECO:0008006" key="3">
    <source>
        <dbReference type="Google" id="ProtNLM"/>
    </source>
</evidence>
<evidence type="ECO:0000313" key="2">
    <source>
        <dbReference type="Proteomes" id="UP000019478"/>
    </source>
</evidence>
<dbReference type="PANTHER" id="PTHR39596:SF2">
    <property type="entry name" value="HET DOMAIN PROTEIN (AFU_ORTHOLOGUE AFUA_1G17550)-RELATED"/>
    <property type="match status" value="1"/>
</dbReference>
<gene>
    <name evidence="1" type="ORF">A1O3_00713</name>
</gene>
<proteinExistence type="predicted"/>